<feature type="region of interest" description="Disordered" evidence="1">
    <location>
        <begin position="275"/>
        <end position="322"/>
    </location>
</feature>
<dbReference type="Proteomes" id="UP000030106">
    <property type="component" value="Unassembled WGS sequence"/>
</dbReference>
<gene>
    <name evidence="2" type="ORF">BBAD15_g7540</name>
</gene>
<comment type="caution">
    <text evidence="2">The sequence shown here is derived from an EMBL/GenBank/DDBJ whole genome shotgun (WGS) entry which is preliminary data.</text>
</comment>
<dbReference type="AlphaFoldDB" id="A0A0A2VH19"/>
<protein>
    <submittedName>
        <fullName evidence="2">Uncharacterized protein</fullName>
    </submittedName>
</protein>
<proteinExistence type="predicted"/>
<reference evidence="2 3" key="1">
    <citation type="submission" date="2012-10" db="EMBL/GenBank/DDBJ databases">
        <title>Genome sequencing and analysis of entomopathogenic fungi Beauveria bassiana D1-5.</title>
        <authorList>
            <person name="Li Q."/>
            <person name="Wang L."/>
            <person name="Zhang Z."/>
            <person name="Wang Q."/>
            <person name="Ren J."/>
            <person name="Wang M."/>
            <person name="Xu W."/>
            <person name="Wang J."/>
            <person name="Lu Y."/>
            <person name="Du Q."/>
            <person name="Sun Z."/>
        </authorList>
    </citation>
    <scope>NUCLEOTIDE SEQUENCE [LARGE SCALE GENOMIC DNA]</scope>
    <source>
        <strain evidence="2 3">D1-5</strain>
    </source>
</reference>
<dbReference type="OrthoDB" id="10657387at2759"/>
<feature type="region of interest" description="Disordered" evidence="1">
    <location>
        <begin position="335"/>
        <end position="360"/>
    </location>
</feature>
<name>A0A0A2VH19_BEABA</name>
<dbReference type="HOGENOM" id="CLU_836746_0_0_1"/>
<evidence type="ECO:0000313" key="3">
    <source>
        <dbReference type="Proteomes" id="UP000030106"/>
    </source>
</evidence>
<evidence type="ECO:0000256" key="1">
    <source>
        <dbReference type="SAM" id="MobiDB-lite"/>
    </source>
</evidence>
<evidence type="ECO:0000313" key="2">
    <source>
        <dbReference type="EMBL" id="KGQ07151.1"/>
    </source>
</evidence>
<accession>A0A0A2VH19</accession>
<feature type="compositionally biased region" description="Pro residues" evidence="1">
    <location>
        <begin position="278"/>
        <end position="288"/>
    </location>
</feature>
<sequence>MGGYSAASSSRASPTLSSIIISGGHVPCPPRALCTKFKTDWLIPRWLRAQPPTSPSSQNIPPPLRKKMARKKAINVKRNTKASHIPSSIEKDAHAEALWRRARALELTNASLVVANDKLILANDKLILANDELILSNDKLILSNGKLTLDNKELTRSNKNLLRSNKDLTRSSDLIAVESAQRRTRIAQLLDELATTRRAHAADRARLLKRAGVIAGNLGKTLRDKRALRAQLAHDSLESKIHRAAAQVAYEVFEDRKHRDLLLYILKCCRRAYTGSDGPPPPRPPSPEPDTAVADAVGDYDDDDDDDDDGEEDLFGVAEQQKVCTPTRTSKATLITPVSIPPTPESLTDSDEFVLHTPTRREGLRPRKPIVYSNLSQW</sequence>
<dbReference type="EMBL" id="ANFO01000728">
    <property type="protein sequence ID" value="KGQ07151.1"/>
    <property type="molecule type" value="Genomic_DNA"/>
</dbReference>
<feature type="compositionally biased region" description="Acidic residues" evidence="1">
    <location>
        <begin position="298"/>
        <end position="314"/>
    </location>
</feature>
<organism evidence="2 3">
    <name type="scientific">Beauveria bassiana D1-5</name>
    <dbReference type="NCBI Taxonomy" id="1245745"/>
    <lineage>
        <taxon>Eukaryota</taxon>
        <taxon>Fungi</taxon>
        <taxon>Dikarya</taxon>
        <taxon>Ascomycota</taxon>
        <taxon>Pezizomycotina</taxon>
        <taxon>Sordariomycetes</taxon>
        <taxon>Hypocreomycetidae</taxon>
        <taxon>Hypocreales</taxon>
        <taxon>Cordycipitaceae</taxon>
        <taxon>Beauveria</taxon>
    </lineage>
</organism>